<feature type="domain" description="Glycosyl transferase family 1" evidence="3">
    <location>
        <begin position="325"/>
        <end position="489"/>
    </location>
</feature>
<evidence type="ECO:0000313" key="5">
    <source>
        <dbReference type="Proteomes" id="UP000549765"/>
    </source>
</evidence>
<dbReference type="EMBL" id="JAAXPN010000001">
    <property type="protein sequence ID" value="NKZ23382.1"/>
    <property type="molecule type" value="Genomic_DNA"/>
</dbReference>
<gene>
    <name evidence="4" type="ORF">HF964_00940</name>
</gene>
<accession>A0A7X6N2A0</accession>
<sequence>MIFFINDSLLNKKTGIDQAVIKRMQLFERQNIAYTYVTRDWSQNLHQQLNALGVSDRHLLNMFDYYQQMIDVQPNKTFLADLDFGLKNLRFIDEQNEDRFIVQRNDERLVARVNYQKDDQHVTSVERFDSLGNLYAIDFYNQRGFKSMTQWYTIDHQLRSEVWYTPEGLDVLHATYRQTSQTTVEALGWLLTTPNGQVYQFATITALFEHFINAINELYPEFNTLILDSVTSADEAFTRLRKPAYTVLGIHSVHVTDTRQPATALLNENYEYALLNVAHFSNVLTTTTKQTADILARFPDVQAATTIPAGYVTPERQQKPQVKMNKREFGKIVAITNISPKSNLSDLLQVIKKVHNQIQSVTLDIYGYADYVNNYAEEIKIRQKIIDLELEDVVQLKGYVENLQPALENAQILGITAHCEGFDLGLLEGLTNGVVPVAYAVDYGPNDLITDDQNGCLIAHGDVNAMAEKIVYLLKHQRILQQFSNNAYATPSEYDEANVWHEWATLMANAKEAHQL</sequence>
<comment type="caution">
    <text evidence="4">The sequence shown here is derived from an EMBL/GenBank/DDBJ whole genome shotgun (WGS) entry which is preliminary data.</text>
</comment>
<keyword evidence="2 4" id="KW-0808">Transferase</keyword>
<dbReference type="Pfam" id="PF00534">
    <property type="entry name" value="Glycos_transf_1"/>
    <property type="match status" value="1"/>
</dbReference>
<keyword evidence="5" id="KW-1185">Reference proteome</keyword>
<name>A0A7X6N2A0_9LACO</name>
<dbReference type="PANTHER" id="PTHR12526">
    <property type="entry name" value="GLYCOSYLTRANSFERASE"/>
    <property type="match status" value="1"/>
</dbReference>
<evidence type="ECO:0000256" key="2">
    <source>
        <dbReference type="ARBA" id="ARBA00022679"/>
    </source>
</evidence>
<proteinExistence type="predicted"/>
<dbReference type="GO" id="GO:0016757">
    <property type="term" value="F:glycosyltransferase activity"/>
    <property type="evidence" value="ECO:0007669"/>
    <property type="project" value="UniProtKB-KW"/>
</dbReference>
<dbReference type="Proteomes" id="UP000549765">
    <property type="component" value="Unassembled WGS sequence"/>
</dbReference>
<evidence type="ECO:0000313" key="4">
    <source>
        <dbReference type="EMBL" id="NKZ23382.1"/>
    </source>
</evidence>
<protein>
    <submittedName>
        <fullName evidence="4">Glycosyltransferase</fullName>
    </submittedName>
</protein>
<evidence type="ECO:0000259" key="3">
    <source>
        <dbReference type="Pfam" id="PF00534"/>
    </source>
</evidence>
<keyword evidence="1" id="KW-0328">Glycosyltransferase</keyword>
<dbReference type="Gene3D" id="3.40.50.2000">
    <property type="entry name" value="Glycogen Phosphorylase B"/>
    <property type="match status" value="3"/>
</dbReference>
<reference evidence="4 5" key="1">
    <citation type="submission" date="2020-04" db="EMBL/GenBank/DDBJ databases">
        <title>MicrobeNet Type strains.</title>
        <authorList>
            <person name="Nicholson A.C."/>
        </authorList>
    </citation>
    <scope>NUCLEOTIDE SEQUENCE [LARGE SCALE GENOMIC DNA]</scope>
    <source>
        <strain evidence="4 5">CCUG 61472</strain>
    </source>
</reference>
<dbReference type="InterPro" id="IPR001296">
    <property type="entry name" value="Glyco_trans_1"/>
</dbReference>
<dbReference type="AlphaFoldDB" id="A0A7X6N2A0"/>
<organism evidence="4 5">
    <name type="scientific">Periweissella fabalis</name>
    <dbReference type="NCBI Taxonomy" id="1070421"/>
    <lineage>
        <taxon>Bacteria</taxon>
        <taxon>Bacillati</taxon>
        <taxon>Bacillota</taxon>
        <taxon>Bacilli</taxon>
        <taxon>Lactobacillales</taxon>
        <taxon>Lactobacillaceae</taxon>
        <taxon>Periweissella</taxon>
    </lineage>
</organism>
<evidence type="ECO:0000256" key="1">
    <source>
        <dbReference type="ARBA" id="ARBA00022676"/>
    </source>
</evidence>
<dbReference type="PANTHER" id="PTHR12526:SF629">
    <property type="entry name" value="TEICHURONIC ACID BIOSYNTHESIS GLYCOSYLTRANSFERASE TUAH-RELATED"/>
    <property type="match status" value="1"/>
</dbReference>
<dbReference type="SUPFAM" id="SSF53756">
    <property type="entry name" value="UDP-Glycosyltransferase/glycogen phosphorylase"/>
    <property type="match status" value="1"/>
</dbReference>
<dbReference type="RefSeq" id="WP_168721180.1">
    <property type="nucleotide sequence ID" value="NZ_JAAXPN010000001.1"/>
</dbReference>